<dbReference type="Pfam" id="PF22939">
    <property type="entry name" value="WHD_GPIID"/>
    <property type="match status" value="1"/>
</dbReference>
<name>A0AAN7B736_9PEZI</name>
<feature type="domain" description="DUF7708" evidence="3">
    <location>
        <begin position="71"/>
        <end position="206"/>
    </location>
</feature>
<accession>A0AAN7B736</accession>
<comment type="caution">
    <text evidence="5">The sequence shown here is derived from an EMBL/GenBank/DDBJ whole genome shotgun (WGS) entry which is preliminary data.</text>
</comment>
<evidence type="ECO:0000259" key="2">
    <source>
        <dbReference type="Pfam" id="PF22939"/>
    </source>
</evidence>
<dbReference type="Pfam" id="PF24883">
    <property type="entry name" value="NPHP3_N"/>
    <property type="match status" value="1"/>
</dbReference>
<dbReference type="EMBL" id="MU858083">
    <property type="protein sequence ID" value="KAK4215196.1"/>
    <property type="molecule type" value="Genomic_DNA"/>
</dbReference>
<dbReference type="PANTHER" id="PTHR10039:SF14">
    <property type="entry name" value="NACHT DOMAIN-CONTAINING PROTEIN"/>
    <property type="match status" value="1"/>
</dbReference>
<dbReference type="Gene3D" id="3.40.50.300">
    <property type="entry name" value="P-loop containing nucleotide triphosphate hydrolases"/>
    <property type="match status" value="1"/>
</dbReference>
<evidence type="ECO:0008006" key="7">
    <source>
        <dbReference type="Google" id="ProtNLM"/>
    </source>
</evidence>
<dbReference type="InterPro" id="IPR056884">
    <property type="entry name" value="NPHP3-like_N"/>
</dbReference>
<feature type="domain" description="GPI inositol-deacylase winged helix" evidence="2">
    <location>
        <begin position="534"/>
        <end position="613"/>
    </location>
</feature>
<reference evidence="5" key="2">
    <citation type="submission" date="2023-05" db="EMBL/GenBank/DDBJ databases">
        <authorList>
            <consortium name="Lawrence Berkeley National Laboratory"/>
            <person name="Steindorff A."/>
            <person name="Hensen N."/>
            <person name="Bonometti L."/>
            <person name="Westerberg I."/>
            <person name="Brannstrom I.O."/>
            <person name="Guillou S."/>
            <person name="Cros-Aarteil S."/>
            <person name="Calhoun S."/>
            <person name="Haridas S."/>
            <person name="Kuo A."/>
            <person name="Mondo S."/>
            <person name="Pangilinan J."/>
            <person name="Riley R."/>
            <person name="Labutti K."/>
            <person name="Andreopoulos B."/>
            <person name="Lipzen A."/>
            <person name="Chen C."/>
            <person name="Yanf M."/>
            <person name="Daum C."/>
            <person name="Ng V."/>
            <person name="Clum A."/>
            <person name="Ohm R."/>
            <person name="Martin F."/>
            <person name="Silar P."/>
            <person name="Natvig D."/>
            <person name="Lalanne C."/>
            <person name="Gautier V."/>
            <person name="Ament-Velasquez S.L."/>
            <person name="Kruys A."/>
            <person name="Hutchinson M.I."/>
            <person name="Powell A.J."/>
            <person name="Barry K."/>
            <person name="Miller A.N."/>
            <person name="Grigoriev I.V."/>
            <person name="Debuchy R."/>
            <person name="Gladieux P."/>
            <person name="Thoren M.H."/>
            <person name="Johannesson H."/>
        </authorList>
    </citation>
    <scope>NUCLEOTIDE SEQUENCE</scope>
    <source>
        <strain evidence="5">PSN293</strain>
    </source>
</reference>
<dbReference type="InterPro" id="IPR054471">
    <property type="entry name" value="GPIID_WHD"/>
</dbReference>
<protein>
    <recommendedName>
        <fullName evidence="7">NACHT domain-containing protein</fullName>
    </recommendedName>
</protein>
<dbReference type="Pfam" id="PF24809">
    <property type="entry name" value="DUF7708"/>
    <property type="match status" value="1"/>
</dbReference>
<dbReference type="Proteomes" id="UP001301769">
    <property type="component" value="Unassembled WGS sequence"/>
</dbReference>
<dbReference type="InterPro" id="IPR027417">
    <property type="entry name" value="P-loop_NTPase"/>
</dbReference>
<keyword evidence="1" id="KW-0677">Repeat</keyword>
<feature type="domain" description="Nephrocystin 3-like N-terminal" evidence="4">
    <location>
        <begin position="263"/>
        <end position="421"/>
    </location>
</feature>
<organism evidence="5 6">
    <name type="scientific">Rhypophila decipiens</name>
    <dbReference type="NCBI Taxonomy" id="261697"/>
    <lineage>
        <taxon>Eukaryota</taxon>
        <taxon>Fungi</taxon>
        <taxon>Dikarya</taxon>
        <taxon>Ascomycota</taxon>
        <taxon>Pezizomycotina</taxon>
        <taxon>Sordariomycetes</taxon>
        <taxon>Sordariomycetidae</taxon>
        <taxon>Sordariales</taxon>
        <taxon>Naviculisporaceae</taxon>
        <taxon>Rhypophila</taxon>
    </lineage>
</organism>
<evidence type="ECO:0000259" key="3">
    <source>
        <dbReference type="Pfam" id="PF24809"/>
    </source>
</evidence>
<dbReference type="AlphaFoldDB" id="A0AAN7B736"/>
<sequence>MSSSASVQLPLDPAIMGFEKAMREFKLQLNDDAMYAEILKINSIEQVYDLTEAIQAEQAKTGHLRHLAKIEKYLERMKLYADAIDTFVSAKPDILALIWGPMKLLIQWTSTLSKSQDAIAKITAEIGDLLPEFHDMTALFSHNKRLNDVMALFFQDILDYYLISLRFFGKTRFKYVLEALWPKEKGKIELVKSHIERHATLMRTEVRLEHIKEEYDARVRAMENFEKTEREHMRQEYHRILTDINPKSYDSKLDEIAGRLCAGTGQWLLGDDKFVQWLDAGKTEHKMLWLEGIPGAGKTYLAGTVVRTCRGLGKRVACAFLTHSLSASTSALSVLHSFIFQVARTTDDLQGALCHSSRQDLKSSLDCAAEVLTSLVDFAGPTWFVVDGLDELDLIERRRLLSQLDELAKKCETIRILICSRAESDIERALGTSPRVRVDHNNSHSIEVFVKHETTQWLSRKYFGHEERTEIEGLLAPLASKADGMFLYAKVVFSCLDLLSDIREVRKELLVLPKDLNDAYSRILQRINNISSPRARTKARLLLGFIGCSPVPLTVYELDQLLTIDLYEGLEKTTHPNICSLNPIELCGPIVEIVDEYVQFVHFTVQEYLFSPDIAGFLDRPAMLLQLTTSCLDYLCQDHHSPDLSRDKIEKGTLSGLYQLHAYADVMWYELVDKSLALPDCKGVVGMLEKFATERLREDLEEMDDSLPPLERPEIKQLEEHQPRVYQLLMRTSEFRRRCDSSDFETSNSSRWNSINPLRTSDLNMEIHATFDRLLCGSTTHSQTCCSYSSLSRIYGSRMFKCPYLGCPNRSRGFESNSLRRSHIAHHSRPWKCDVAGCEYAETGFLSRRMQNDHLDNPSPRFRIKKLVSGPVRPESLVRGKDYIANVELLSLFTSIRTMEDCRFQLPLLDIPISLTLAQLILDALKQCWISLTVGFGLANQEALPIFMLTK</sequence>
<evidence type="ECO:0000313" key="5">
    <source>
        <dbReference type="EMBL" id="KAK4215196.1"/>
    </source>
</evidence>
<evidence type="ECO:0000259" key="4">
    <source>
        <dbReference type="Pfam" id="PF24883"/>
    </source>
</evidence>
<evidence type="ECO:0000256" key="1">
    <source>
        <dbReference type="ARBA" id="ARBA00022737"/>
    </source>
</evidence>
<dbReference type="InterPro" id="IPR056125">
    <property type="entry name" value="DUF7708"/>
</dbReference>
<reference evidence="5" key="1">
    <citation type="journal article" date="2023" name="Mol. Phylogenet. Evol.">
        <title>Genome-scale phylogeny and comparative genomics of the fungal order Sordariales.</title>
        <authorList>
            <person name="Hensen N."/>
            <person name="Bonometti L."/>
            <person name="Westerberg I."/>
            <person name="Brannstrom I.O."/>
            <person name="Guillou S."/>
            <person name="Cros-Aarteil S."/>
            <person name="Calhoun S."/>
            <person name="Haridas S."/>
            <person name="Kuo A."/>
            <person name="Mondo S."/>
            <person name="Pangilinan J."/>
            <person name="Riley R."/>
            <person name="LaButti K."/>
            <person name="Andreopoulos B."/>
            <person name="Lipzen A."/>
            <person name="Chen C."/>
            <person name="Yan M."/>
            <person name="Daum C."/>
            <person name="Ng V."/>
            <person name="Clum A."/>
            <person name="Steindorff A."/>
            <person name="Ohm R.A."/>
            <person name="Martin F."/>
            <person name="Silar P."/>
            <person name="Natvig D.O."/>
            <person name="Lalanne C."/>
            <person name="Gautier V."/>
            <person name="Ament-Velasquez S.L."/>
            <person name="Kruys A."/>
            <person name="Hutchinson M.I."/>
            <person name="Powell A.J."/>
            <person name="Barry K."/>
            <person name="Miller A.N."/>
            <person name="Grigoriev I.V."/>
            <person name="Debuchy R."/>
            <person name="Gladieux P."/>
            <person name="Hiltunen Thoren M."/>
            <person name="Johannesson H."/>
        </authorList>
    </citation>
    <scope>NUCLEOTIDE SEQUENCE</scope>
    <source>
        <strain evidence="5">PSN293</strain>
    </source>
</reference>
<dbReference type="PANTHER" id="PTHR10039">
    <property type="entry name" value="AMELOGENIN"/>
    <property type="match status" value="1"/>
</dbReference>
<evidence type="ECO:0000313" key="6">
    <source>
        <dbReference type="Proteomes" id="UP001301769"/>
    </source>
</evidence>
<dbReference type="SUPFAM" id="SSF52540">
    <property type="entry name" value="P-loop containing nucleoside triphosphate hydrolases"/>
    <property type="match status" value="1"/>
</dbReference>
<gene>
    <name evidence="5" type="ORF">QBC37DRAFT_419831</name>
</gene>
<proteinExistence type="predicted"/>
<keyword evidence="6" id="KW-1185">Reference proteome</keyword>